<feature type="compositionally biased region" description="Acidic residues" evidence="1">
    <location>
        <begin position="203"/>
        <end position="213"/>
    </location>
</feature>
<proteinExistence type="predicted"/>
<gene>
    <name evidence="2" type="ORF">LOTGIDRAFT_230045</name>
</gene>
<feature type="region of interest" description="Disordered" evidence="1">
    <location>
        <begin position="27"/>
        <end position="235"/>
    </location>
</feature>
<feature type="compositionally biased region" description="Basic and acidic residues" evidence="1">
    <location>
        <begin position="145"/>
        <end position="165"/>
    </location>
</feature>
<organism evidence="2 3">
    <name type="scientific">Lottia gigantea</name>
    <name type="common">Giant owl limpet</name>
    <dbReference type="NCBI Taxonomy" id="225164"/>
    <lineage>
        <taxon>Eukaryota</taxon>
        <taxon>Metazoa</taxon>
        <taxon>Spiralia</taxon>
        <taxon>Lophotrochozoa</taxon>
        <taxon>Mollusca</taxon>
        <taxon>Gastropoda</taxon>
        <taxon>Patellogastropoda</taxon>
        <taxon>Lottioidea</taxon>
        <taxon>Lottiidae</taxon>
        <taxon>Lottia</taxon>
    </lineage>
</organism>
<dbReference type="KEGG" id="lgi:LOTGIDRAFT_230045"/>
<feature type="region of interest" description="Disordered" evidence="1">
    <location>
        <begin position="473"/>
        <end position="537"/>
    </location>
</feature>
<reference evidence="2 3" key="1">
    <citation type="journal article" date="2013" name="Nature">
        <title>Insights into bilaterian evolution from three spiralian genomes.</title>
        <authorList>
            <person name="Simakov O."/>
            <person name="Marletaz F."/>
            <person name="Cho S.J."/>
            <person name="Edsinger-Gonzales E."/>
            <person name="Havlak P."/>
            <person name="Hellsten U."/>
            <person name="Kuo D.H."/>
            <person name="Larsson T."/>
            <person name="Lv J."/>
            <person name="Arendt D."/>
            <person name="Savage R."/>
            <person name="Osoegawa K."/>
            <person name="de Jong P."/>
            <person name="Grimwood J."/>
            <person name="Chapman J.A."/>
            <person name="Shapiro H."/>
            <person name="Aerts A."/>
            <person name="Otillar R.P."/>
            <person name="Terry A.Y."/>
            <person name="Boore J.L."/>
            <person name="Grigoriev I.V."/>
            <person name="Lindberg D.R."/>
            <person name="Seaver E.C."/>
            <person name="Weisblat D.A."/>
            <person name="Putnam N.H."/>
            <person name="Rokhsar D.S."/>
        </authorList>
    </citation>
    <scope>NUCLEOTIDE SEQUENCE [LARGE SCALE GENOMIC DNA]</scope>
</reference>
<accession>V4BBP0</accession>
<feature type="compositionally biased region" description="Basic and acidic residues" evidence="1">
    <location>
        <begin position="83"/>
        <end position="92"/>
    </location>
</feature>
<sequence length="809" mass="93061">MPRMGDDLITMKFKMFQQLASIEQFEQHRAEEQGLPAGPKYPFSPQWLLDNPDEFMAIDATVEYPSQEEGSSEDETSPNTSKVESEDTKSYEDDFTSEDESEDDEDGDDDSYDDDEDDDDSDDGDDDSSSSTPRSSSDEQYSSSDDCRTTVEESQEKNLEAEQSHNDNLTPMHTNCACGKRSDTETSEENNGYEQNVVAQPWDYEEDVDEGEDQKEVSERNSTTPSDEVLSNQRRILKEGKGLNEKDVSERLIEMHKCWKRVKKIEVVSTKYPRRRSTSPVLPVQETLRVEEEQRIQREYEYDSETPVILRVAYGQKVYHLKLKNCTICSLEFDAFVPHQESLRTVGAAASKIPIRTKLSPVLPRHDRGYTKDDYVFGKGLSHLAYRYLRIVVKIHGKRLAIPIDLEKDRKMVRDFIRNPRSSLLTDPPGLGQFILDKAMAILQERPQWRFCGKHVDEQLKYHKWFSQCNASTETETSSPKTQDAASNVSFGSEGEEDHIEEQGDEEEEDQESDEEPEVQPARPQRMPLPDEEMQEPEPFTDDLYAERTEQLLAERAEKERKVKAVQQAGKSNHHVRKTFADKFTFIQEKYFCPNPSRRQFNERKYNIGFVPKNEKWIQVDVDADLAKEHIRKEDLIDAHAYPIQPENYDIGTYRMDECVAVQKAKKGHLEGLGGKQKVKTRGIPNKHLEKHYFEKELKNLEKDEEENADEEETVFGNPEINEITEPKPIFVETGSPELDMRHIEDKPCKVLQKRPTAANPPTPSKNKNRKKRHRTTSGANPGAAIAPTNLAESLFDFSHSKPNRAKKR</sequence>
<feature type="compositionally biased region" description="Polar residues" evidence="1">
    <location>
        <begin position="220"/>
        <end position="234"/>
    </location>
</feature>
<feature type="compositionally biased region" description="Polar residues" evidence="1">
    <location>
        <begin position="473"/>
        <end position="491"/>
    </location>
</feature>
<dbReference type="CTD" id="20248189"/>
<evidence type="ECO:0000313" key="2">
    <source>
        <dbReference type="EMBL" id="ESP05001.1"/>
    </source>
</evidence>
<dbReference type="GeneID" id="20248189"/>
<feature type="compositionally biased region" description="Acidic residues" evidence="1">
    <location>
        <begin position="93"/>
        <end position="128"/>
    </location>
</feature>
<feature type="compositionally biased region" description="Acidic residues" evidence="1">
    <location>
        <begin position="494"/>
        <end position="518"/>
    </location>
</feature>
<feature type="compositionally biased region" description="Low complexity" evidence="1">
    <location>
        <begin position="129"/>
        <end position="144"/>
    </location>
</feature>
<dbReference type="AlphaFoldDB" id="V4BBP0"/>
<dbReference type="EMBL" id="KB199651">
    <property type="protein sequence ID" value="ESP05001.1"/>
    <property type="molecule type" value="Genomic_DNA"/>
</dbReference>
<dbReference type="Proteomes" id="UP000030746">
    <property type="component" value="Unassembled WGS sequence"/>
</dbReference>
<name>V4BBP0_LOTGI</name>
<keyword evidence="3" id="KW-1185">Reference proteome</keyword>
<feature type="compositionally biased region" description="Polar residues" evidence="1">
    <location>
        <begin position="189"/>
        <end position="198"/>
    </location>
</feature>
<evidence type="ECO:0000313" key="3">
    <source>
        <dbReference type="Proteomes" id="UP000030746"/>
    </source>
</evidence>
<feature type="region of interest" description="Disordered" evidence="1">
    <location>
        <begin position="742"/>
        <end position="809"/>
    </location>
</feature>
<dbReference type="HOGENOM" id="CLU_348615_0_0_1"/>
<dbReference type="RefSeq" id="XP_009044510.1">
    <property type="nucleotide sequence ID" value="XM_009046262.1"/>
</dbReference>
<feature type="compositionally biased region" description="Basic residues" evidence="1">
    <location>
        <begin position="767"/>
        <end position="776"/>
    </location>
</feature>
<evidence type="ECO:0000256" key="1">
    <source>
        <dbReference type="SAM" id="MobiDB-lite"/>
    </source>
</evidence>
<protein>
    <submittedName>
        <fullName evidence="2">Uncharacterized protein</fullName>
    </submittedName>
</protein>